<dbReference type="EMBL" id="NHYD01002511">
    <property type="protein sequence ID" value="PPQ86354.1"/>
    <property type="molecule type" value="Genomic_DNA"/>
</dbReference>
<organism evidence="1 2">
    <name type="scientific">Psilocybe cyanescens</name>
    <dbReference type="NCBI Taxonomy" id="93625"/>
    <lineage>
        <taxon>Eukaryota</taxon>
        <taxon>Fungi</taxon>
        <taxon>Dikarya</taxon>
        <taxon>Basidiomycota</taxon>
        <taxon>Agaricomycotina</taxon>
        <taxon>Agaricomycetes</taxon>
        <taxon>Agaricomycetidae</taxon>
        <taxon>Agaricales</taxon>
        <taxon>Agaricineae</taxon>
        <taxon>Strophariaceae</taxon>
        <taxon>Psilocybe</taxon>
    </lineage>
</organism>
<evidence type="ECO:0000313" key="2">
    <source>
        <dbReference type="Proteomes" id="UP000283269"/>
    </source>
</evidence>
<proteinExistence type="predicted"/>
<dbReference type="InParanoid" id="A0A409X6L6"/>
<dbReference type="Proteomes" id="UP000283269">
    <property type="component" value="Unassembled WGS sequence"/>
</dbReference>
<sequence>MQRRKFPTSVPTEFAPKLVTADVMDCICAVVKDTSTLSWLPSVPYNFGDASAGTLKADEWRTMATVTKLKQWLQHTDCPAFLQECKVVSDKAFGKSDDQSSPADSAFVVVPSNLHHLVKGPRVALHAYHIMNKLTYSRSSMHLGNSLVMFYPKGNRSKRPVPGSIEHIIIYPTNKVLYTIQLQVEAQIGTTDPYAEYPHFPAQLYRNQLSDNLEVIQPDWVMLHYVRWNFSKDHCVVLNLSHTSFMTRRYALGGFASLTPLCLLIDK</sequence>
<dbReference type="AlphaFoldDB" id="A0A409X6L6"/>
<gene>
    <name evidence="1" type="ORF">CVT25_002166</name>
</gene>
<protein>
    <submittedName>
        <fullName evidence="1">Uncharacterized protein</fullName>
    </submittedName>
</protein>
<accession>A0A409X6L6</accession>
<evidence type="ECO:0000313" key="1">
    <source>
        <dbReference type="EMBL" id="PPQ86354.1"/>
    </source>
</evidence>
<name>A0A409X6L6_PSICY</name>
<keyword evidence="2" id="KW-1185">Reference proteome</keyword>
<reference evidence="1 2" key="1">
    <citation type="journal article" date="2018" name="Evol. Lett.">
        <title>Horizontal gene cluster transfer increased hallucinogenic mushroom diversity.</title>
        <authorList>
            <person name="Reynolds H.T."/>
            <person name="Vijayakumar V."/>
            <person name="Gluck-Thaler E."/>
            <person name="Korotkin H.B."/>
            <person name="Matheny P.B."/>
            <person name="Slot J.C."/>
        </authorList>
    </citation>
    <scope>NUCLEOTIDE SEQUENCE [LARGE SCALE GENOMIC DNA]</scope>
    <source>
        <strain evidence="1 2">2631</strain>
    </source>
</reference>
<dbReference type="OrthoDB" id="3247418at2759"/>
<comment type="caution">
    <text evidence="1">The sequence shown here is derived from an EMBL/GenBank/DDBJ whole genome shotgun (WGS) entry which is preliminary data.</text>
</comment>